<evidence type="ECO:0000313" key="6">
    <source>
        <dbReference type="Proteomes" id="UP000244932"/>
    </source>
</evidence>
<feature type="chain" id="PRO_5015305375" description="Outer membrane protein assembly factor BamE domain-containing protein" evidence="3">
    <location>
        <begin position="20"/>
        <end position="145"/>
    </location>
</feature>
<keyword evidence="2" id="KW-0472">Membrane</keyword>
<dbReference type="Pfam" id="PF04355">
    <property type="entry name" value="BamE"/>
    <property type="match status" value="1"/>
</dbReference>
<dbReference type="GO" id="GO:0019867">
    <property type="term" value="C:outer membrane"/>
    <property type="evidence" value="ECO:0007669"/>
    <property type="project" value="InterPro"/>
</dbReference>
<dbReference type="Proteomes" id="UP000244932">
    <property type="component" value="Unassembled WGS sequence"/>
</dbReference>
<name>A0A2R8ACF1_9RHOB</name>
<accession>A0A2R8ACF1</accession>
<dbReference type="EMBL" id="OMKW01000003">
    <property type="protein sequence ID" value="SPF29894.1"/>
    <property type="molecule type" value="Genomic_DNA"/>
</dbReference>
<evidence type="ECO:0000256" key="1">
    <source>
        <dbReference type="ARBA" id="ARBA00022729"/>
    </source>
</evidence>
<protein>
    <recommendedName>
        <fullName evidence="4">Outer membrane protein assembly factor BamE domain-containing protein</fullName>
    </recommendedName>
</protein>
<proteinExistence type="predicted"/>
<evidence type="ECO:0000259" key="4">
    <source>
        <dbReference type="Pfam" id="PF04355"/>
    </source>
</evidence>
<keyword evidence="1 3" id="KW-0732">Signal</keyword>
<dbReference type="AlphaFoldDB" id="A0A2R8ACF1"/>
<dbReference type="PROSITE" id="PS51257">
    <property type="entry name" value="PROKAR_LIPOPROTEIN"/>
    <property type="match status" value="1"/>
</dbReference>
<reference evidence="5 6" key="1">
    <citation type="submission" date="2018-03" db="EMBL/GenBank/DDBJ databases">
        <authorList>
            <person name="Keele B.F."/>
        </authorList>
    </citation>
    <scope>NUCLEOTIDE SEQUENCE [LARGE SCALE GENOMIC DNA]</scope>
    <source>
        <strain evidence="5 6">CeCT 8812</strain>
    </source>
</reference>
<dbReference type="Gene3D" id="3.30.1450.10">
    <property type="match status" value="1"/>
</dbReference>
<dbReference type="InterPro" id="IPR007450">
    <property type="entry name" value="BamE_dom"/>
</dbReference>
<sequence length="145" mass="15459">MTRKAIPALMIATGLAACAPTLQSHGYAPPDSELDDIVVGQSTKQTVGGALGRPSDLGVLEDDAWYYVSSTTSTYLYEAPELVDRRVVAVQFDENDVVRDVTVYGLQDGRAVPLVTRVTETFGDELTVIDQILGGLFNPAGLVGN</sequence>
<evidence type="ECO:0000313" key="5">
    <source>
        <dbReference type="EMBL" id="SPF29894.1"/>
    </source>
</evidence>
<dbReference type="InterPro" id="IPR037873">
    <property type="entry name" value="BamE-like"/>
</dbReference>
<dbReference type="RefSeq" id="WP_162844892.1">
    <property type="nucleotide sequence ID" value="NZ_OMKW01000003.1"/>
</dbReference>
<feature type="signal peptide" evidence="3">
    <location>
        <begin position="1"/>
        <end position="19"/>
    </location>
</feature>
<evidence type="ECO:0000256" key="3">
    <source>
        <dbReference type="SAM" id="SignalP"/>
    </source>
</evidence>
<feature type="domain" description="Outer membrane protein assembly factor BamE" evidence="4">
    <location>
        <begin position="26"/>
        <end position="100"/>
    </location>
</feature>
<gene>
    <name evidence="5" type="ORF">POI8812_02218</name>
</gene>
<evidence type="ECO:0000256" key="2">
    <source>
        <dbReference type="ARBA" id="ARBA00023136"/>
    </source>
</evidence>
<keyword evidence="6" id="KW-1185">Reference proteome</keyword>
<organism evidence="5 6">
    <name type="scientific">Pontivivens insulae</name>
    <dbReference type="NCBI Taxonomy" id="1639689"/>
    <lineage>
        <taxon>Bacteria</taxon>
        <taxon>Pseudomonadati</taxon>
        <taxon>Pseudomonadota</taxon>
        <taxon>Alphaproteobacteria</taxon>
        <taxon>Rhodobacterales</taxon>
        <taxon>Paracoccaceae</taxon>
        <taxon>Pontivivens</taxon>
    </lineage>
</organism>